<name>A0A6M5YQT3_9BACT</name>
<dbReference type="Proteomes" id="UP000503447">
    <property type="component" value="Chromosome"/>
</dbReference>
<sequence length="36" mass="4070">MDRPLEPATDGRRMPLIVVAILAVLVSLGFMFAWPW</sequence>
<reference evidence="3" key="1">
    <citation type="submission" date="2020-05" db="EMBL/GenBank/DDBJ databases">
        <title>Frigoriglobus tundricola gen. nov., sp. nov., a psychrotolerant cellulolytic planctomycete of the family Gemmataceae with two divergent copies of 16S rRNA gene.</title>
        <authorList>
            <person name="Kulichevskaya I.S."/>
            <person name="Ivanova A.A."/>
            <person name="Naumoff D.G."/>
            <person name="Beletsky A.V."/>
            <person name="Rijpstra W.I.C."/>
            <person name="Sinninghe Damste J.S."/>
            <person name="Mardanov A.V."/>
            <person name="Ravin N.V."/>
            <person name="Dedysh S.N."/>
        </authorList>
    </citation>
    <scope>NUCLEOTIDE SEQUENCE [LARGE SCALE GENOMIC DNA]</scope>
    <source>
        <strain evidence="3">PL17</strain>
    </source>
</reference>
<evidence type="ECO:0000313" key="3">
    <source>
        <dbReference type="Proteomes" id="UP000503447"/>
    </source>
</evidence>
<protein>
    <submittedName>
        <fullName evidence="2">Uncharacterized protein</fullName>
    </submittedName>
</protein>
<dbReference type="EMBL" id="CP053452">
    <property type="protein sequence ID" value="QJW96349.1"/>
    <property type="molecule type" value="Genomic_DNA"/>
</dbReference>
<dbReference type="AlphaFoldDB" id="A0A6M5YQT3"/>
<gene>
    <name evidence="2" type="ORF">FTUN_3906</name>
</gene>
<organism evidence="2 3">
    <name type="scientific">Frigoriglobus tundricola</name>
    <dbReference type="NCBI Taxonomy" id="2774151"/>
    <lineage>
        <taxon>Bacteria</taxon>
        <taxon>Pseudomonadati</taxon>
        <taxon>Planctomycetota</taxon>
        <taxon>Planctomycetia</taxon>
        <taxon>Gemmatales</taxon>
        <taxon>Gemmataceae</taxon>
        <taxon>Frigoriglobus</taxon>
    </lineage>
</organism>
<feature type="transmembrane region" description="Helical" evidence="1">
    <location>
        <begin position="16"/>
        <end position="34"/>
    </location>
</feature>
<evidence type="ECO:0000313" key="2">
    <source>
        <dbReference type="EMBL" id="QJW96349.1"/>
    </source>
</evidence>
<evidence type="ECO:0000256" key="1">
    <source>
        <dbReference type="SAM" id="Phobius"/>
    </source>
</evidence>
<keyword evidence="3" id="KW-1185">Reference proteome</keyword>
<proteinExistence type="predicted"/>
<accession>A0A6M5YQT3</accession>
<keyword evidence="1" id="KW-1133">Transmembrane helix</keyword>
<dbReference type="KEGG" id="ftj:FTUN_3906"/>
<keyword evidence="1" id="KW-0812">Transmembrane</keyword>
<keyword evidence="1" id="KW-0472">Membrane</keyword>